<feature type="compositionally biased region" description="Low complexity" evidence="3">
    <location>
        <begin position="242"/>
        <end position="251"/>
    </location>
</feature>
<keyword evidence="2" id="KW-0539">Nucleus</keyword>
<dbReference type="InterPro" id="IPR007219">
    <property type="entry name" value="XnlR_reg_dom"/>
</dbReference>
<feature type="region of interest" description="Disordered" evidence="3">
    <location>
        <begin position="748"/>
        <end position="810"/>
    </location>
</feature>
<feature type="region of interest" description="Disordered" evidence="3">
    <location>
        <begin position="31"/>
        <end position="50"/>
    </location>
</feature>
<feature type="compositionally biased region" description="Acidic residues" evidence="3">
    <location>
        <begin position="179"/>
        <end position="195"/>
    </location>
</feature>
<dbReference type="CDD" id="cd12148">
    <property type="entry name" value="fungal_TF_MHR"/>
    <property type="match status" value="1"/>
</dbReference>
<dbReference type="GO" id="GO:0006351">
    <property type="term" value="P:DNA-templated transcription"/>
    <property type="evidence" value="ECO:0007669"/>
    <property type="project" value="InterPro"/>
</dbReference>
<comment type="caution">
    <text evidence="5">The sequence shown here is derived from an EMBL/GenBank/DDBJ whole genome shotgun (WGS) entry which is preliminary data.</text>
</comment>
<feature type="compositionally biased region" description="Polar residues" evidence="3">
    <location>
        <begin position="65"/>
        <end position="78"/>
    </location>
</feature>
<keyword evidence="6" id="KW-1185">Reference proteome</keyword>
<dbReference type="InterPro" id="IPR001138">
    <property type="entry name" value="Zn2Cys6_DnaBD"/>
</dbReference>
<feature type="compositionally biased region" description="Polar residues" evidence="3">
    <location>
        <begin position="756"/>
        <end position="791"/>
    </location>
</feature>
<name>A0A1Y2G2R9_9BASI</name>
<feature type="region of interest" description="Disordered" evidence="3">
    <location>
        <begin position="59"/>
        <end position="224"/>
    </location>
</feature>
<dbReference type="SUPFAM" id="SSF57701">
    <property type="entry name" value="Zn2/Cys6 DNA-binding domain"/>
    <property type="match status" value="1"/>
</dbReference>
<dbReference type="Pfam" id="PF00172">
    <property type="entry name" value="Zn_clus"/>
    <property type="match status" value="1"/>
</dbReference>
<feature type="domain" description="Zn(2)-C6 fungal-type" evidence="4">
    <location>
        <begin position="21"/>
        <end position="57"/>
    </location>
</feature>
<protein>
    <recommendedName>
        <fullName evidence="4">Zn(2)-C6 fungal-type domain-containing protein</fullName>
    </recommendedName>
</protein>
<evidence type="ECO:0000256" key="1">
    <source>
        <dbReference type="ARBA" id="ARBA00022723"/>
    </source>
</evidence>
<dbReference type="STRING" id="106004.A0A1Y2G2R9"/>
<dbReference type="CDD" id="cd00067">
    <property type="entry name" value="GAL4"/>
    <property type="match status" value="1"/>
</dbReference>
<reference evidence="5 6" key="1">
    <citation type="submission" date="2016-07" db="EMBL/GenBank/DDBJ databases">
        <title>Pervasive Adenine N6-methylation of Active Genes in Fungi.</title>
        <authorList>
            <consortium name="DOE Joint Genome Institute"/>
            <person name="Mondo S.J."/>
            <person name="Dannebaum R.O."/>
            <person name="Kuo R.C."/>
            <person name="Labutti K."/>
            <person name="Haridas S."/>
            <person name="Kuo A."/>
            <person name="Salamov A."/>
            <person name="Ahrendt S.R."/>
            <person name="Lipzen A."/>
            <person name="Sullivan W."/>
            <person name="Andreopoulos W.B."/>
            <person name="Clum A."/>
            <person name="Lindquist E."/>
            <person name="Daum C."/>
            <person name="Ramamoorthy G.K."/>
            <person name="Gryganskyi A."/>
            <person name="Culley D."/>
            <person name="Magnuson J.K."/>
            <person name="James T.Y."/>
            <person name="O'Malley M.A."/>
            <person name="Stajich J.E."/>
            <person name="Spatafora J.W."/>
            <person name="Visel A."/>
            <person name="Grigoriev I.V."/>
        </authorList>
    </citation>
    <scope>NUCLEOTIDE SEQUENCE [LARGE SCALE GENOMIC DNA]</scope>
    <source>
        <strain evidence="5 6">62-1032</strain>
    </source>
</reference>
<gene>
    <name evidence="5" type="ORF">BCR35DRAFT_73363</name>
</gene>
<dbReference type="Proteomes" id="UP000193467">
    <property type="component" value="Unassembled WGS sequence"/>
</dbReference>
<evidence type="ECO:0000313" key="5">
    <source>
        <dbReference type="EMBL" id="ORY91668.1"/>
    </source>
</evidence>
<dbReference type="PROSITE" id="PS50048">
    <property type="entry name" value="ZN2_CY6_FUNGAL_2"/>
    <property type="match status" value="1"/>
</dbReference>
<evidence type="ECO:0000313" key="6">
    <source>
        <dbReference type="Proteomes" id="UP000193467"/>
    </source>
</evidence>
<dbReference type="GO" id="GO:0005634">
    <property type="term" value="C:nucleus"/>
    <property type="evidence" value="ECO:0007669"/>
    <property type="project" value="TreeGrafter"/>
</dbReference>
<feature type="compositionally biased region" description="Polar residues" evidence="3">
    <location>
        <begin position="261"/>
        <end position="271"/>
    </location>
</feature>
<feature type="compositionally biased region" description="Pro residues" evidence="3">
    <location>
        <begin position="136"/>
        <end position="154"/>
    </location>
</feature>
<dbReference type="Gene3D" id="4.10.240.10">
    <property type="entry name" value="Zn(2)-C6 fungal-type DNA-binding domain"/>
    <property type="match status" value="1"/>
</dbReference>
<proteinExistence type="predicted"/>
<keyword evidence="1" id="KW-0479">Metal-binding</keyword>
<dbReference type="SMART" id="SM00066">
    <property type="entry name" value="GAL4"/>
    <property type="match status" value="1"/>
</dbReference>
<dbReference type="SMART" id="SM00906">
    <property type="entry name" value="Fungal_trans"/>
    <property type="match status" value="1"/>
</dbReference>
<sequence length="906" mass="97806">MAEAPDAAAPKPKRAKRTYRACLPCRSRKLKCDLGDPDAPSEGPCRRCRRESRDCVFTARPGRTFTRTDPEASSSSAHLQSQPLPVVSSQQYRPHYPPPPAAGSQWGAQDLYSPNNPSLSRPLPPTFPEGPHANPYYPPPPLLHQPPPQMPPSMPSFHRANSGSIPTITPAKHAREEYPASDDDDDDARDEEDGEGSGAAADGHEGGASGSKGGAAGDSDVLLSSTLHNPSDALRLLATASSMRSSAPAPSQGIHAKAPSTHETPQSTGATGDTPGEHHVEGGWALWTPVVEGLLTQPEAEVLFSFFETDMAPLYPLLPPEIFSPAHLPVLTTTESILCCAMITIAARYSSVLPRARSNQIHLVCANFFRQLLIYLHEGAPAYRHISSVEALLLMTEWPAIPLVYGGKGPEVKDEVEHEVTELLKASTQYDSMSWTYIGCAVRLAQELGIDNAALYGLDKKNDTPASWQTGRILSTWLYCYNADRHVSVRLGRGAVIQAYMSSAWWEQVTGRASLDVQRRGLKELWAERTLPQGLMAALLGTIQDRLYPNKEITRSLLRTGLWESFIRSLDHELRSMAGKTRNVLKQGNVESTLLQIEIDYVRLYGNAIALRALQERLRRRVKVNDLLFVTPSLLNLQEGPWIIDSLAAAQSILHQTVSFLEPKGYLRLCPSRIFQRILFAATFLFKALAVGVIEHSQNKTVVLLEQAISALHYASVDSHHIARGFSALLTRLQAHCTPAILADKGSIDPSGAQAGPSQLPSRNVSESPVVGNPTQLPTANTTAEQPSNVGASTSAAPAPQAPFPPPTSSDFSFGALANGGAAAAAVAHGADSINLNGTTSSAADTFGFELPWEWDPTAGSMAVGKEQDLLFQSLWSNQTMDVGTGSNPLLNLFGTLVSDEFGLDG</sequence>
<dbReference type="GO" id="GO:0003677">
    <property type="term" value="F:DNA binding"/>
    <property type="evidence" value="ECO:0007669"/>
    <property type="project" value="InterPro"/>
</dbReference>
<dbReference type="InterPro" id="IPR036864">
    <property type="entry name" value="Zn2-C6_fun-type_DNA-bd_sf"/>
</dbReference>
<feature type="compositionally biased region" description="Gly residues" evidence="3">
    <location>
        <begin position="206"/>
        <end position="216"/>
    </location>
</feature>
<dbReference type="AlphaFoldDB" id="A0A1Y2G2R9"/>
<feature type="region of interest" description="Disordered" evidence="3">
    <location>
        <begin position="242"/>
        <end position="281"/>
    </location>
</feature>
<feature type="compositionally biased region" description="Low complexity" evidence="3">
    <location>
        <begin position="79"/>
        <end position="91"/>
    </location>
</feature>
<dbReference type="PROSITE" id="PS00463">
    <property type="entry name" value="ZN2_CY6_FUNGAL_1"/>
    <property type="match status" value="1"/>
</dbReference>
<dbReference type="InParanoid" id="A0A1Y2G2R9"/>
<evidence type="ECO:0000256" key="2">
    <source>
        <dbReference type="ARBA" id="ARBA00023242"/>
    </source>
</evidence>
<dbReference type="InterPro" id="IPR052780">
    <property type="entry name" value="AAA_Catabolism_Regulators"/>
</dbReference>
<dbReference type="OrthoDB" id="39175at2759"/>
<dbReference type="PANTHER" id="PTHR31644">
    <property type="entry name" value="TRANSCRIPTIONAL ACTIVATOR ARO80-RELATED"/>
    <property type="match status" value="1"/>
</dbReference>
<evidence type="ECO:0000259" key="4">
    <source>
        <dbReference type="PROSITE" id="PS50048"/>
    </source>
</evidence>
<evidence type="ECO:0000256" key="3">
    <source>
        <dbReference type="SAM" id="MobiDB-lite"/>
    </source>
</evidence>
<organism evidence="5 6">
    <name type="scientific">Leucosporidium creatinivorum</name>
    <dbReference type="NCBI Taxonomy" id="106004"/>
    <lineage>
        <taxon>Eukaryota</taxon>
        <taxon>Fungi</taxon>
        <taxon>Dikarya</taxon>
        <taxon>Basidiomycota</taxon>
        <taxon>Pucciniomycotina</taxon>
        <taxon>Microbotryomycetes</taxon>
        <taxon>Leucosporidiales</taxon>
        <taxon>Leucosporidium</taxon>
    </lineage>
</organism>
<dbReference type="EMBL" id="MCGR01000002">
    <property type="protein sequence ID" value="ORY91668.1"/>
    <property type="molecule type" value="Genomic_DNA"/>
</dbReference>
<accession>A0A1Y2G2R9</accession>
<dbReference type="GO" id="GO:0000981">
    <property type="term" value="F:DNA-binding transcription factor activity, RNA polymerase II-specific"/>
    <property type="evidence" value="ECO:0007669"/>
    <property type="project" value="InterPro"/>
</dbReference>
<dbReference type="GO" id="GO:0008270">
    <property type="term" value="F:zinc ion binding"/>
    <property type="evidence" value="ECO:0007669"/>
    <property type="project" value="InterPro"/>
</dbReference>